<sequence length="66" mass="7577">MGVPDIVDHRHEFFRCVRSQTSFDGGRIGFSSKHFFHLAGTVIDLLAREFSRVRGKNEHAGKQRYA</sequence>
<dbReference type="AlphaFoldDB" id="A0A0S2FA72"/>
<dbReference type="PATRIC" id="fig|84531.8.peg.2284"/>
<proteinExistence type="predicted"/>
<accession>A0A0S2FA72</accession>
<reference evidence="1 2" key="1">
    <citation type="journal article" date="2015" name="BMC Genomics">
        <title>Comparative genomics and metabolic profiling of the genus Lysobacter.</title>
        <authorList>
            <person name="de Bruijn I."/>
            <person name="Cheng X."/>
            <person name="de Jager V."/>
            <person name="Exposito R.G."/>
            <person name="Watrous J."/>
            <person name="Patel N."/>
            <person name="Postma J."/>
            <person name="Dorrestein P.C."/>
            <person name="Kobayashi D."/>
            <person name="Raaijmakers J.M."/>
        </authorList>
    </citation>
    <scope>NUCLEOTIDE SEQUENCE [LARGE SCALE GENOMIC DNA]</scope>
    <source>
        <strain evidence="1 2">76</strain>
    </source>
</reference>
<evidence type="ECO:0000313" key="1">
    <source>
        <dbReference type="EMBL" id="ALN80406.1"/>
    </source>
</evidence>
<organism evidence="1 2">
    <name type="scientific">Lysobacter antibioticus</name>
    <dbReference type="NCBI Taxonomy" id="84531"/>
    <lineage>
        <taxon>Bacteria</taxon>
        <taxon>Pseudomonadati</taxon>
        <taxon>Pseudomonadota</taxon>
        <taxon>Gammaproteobacteria</taxon>
        <taxon>Lysobacterales</taxon>
        <taxon>Lysobacteraceae</taxon>
        <taxon>Lysobacter</taxon>
    </lineage>
</organism>
<evidence type="ECO:0000313" key="2">
    <source>
        <dbReference type="Proteomes" id="UP000060787"/>
    </source>
</evidence>
<keyword evidence="2" id="KW-1185">Reference proteome</keyword>
<dbReference type="EMBL" id="CP011129">
    <property type="protein sequence ID" value="ALN80406.1"/>
    <property type="molecule type" value="Genomic_DNA"/>
</dbReference>
<gene>
    <name evidence="1" type="ORF">LA76x_2273</name>
</gene>
<dbReference type="KEGG" id="lab:LA76x_2273"/>
<dbReference type="Proteomes" id="UP000060787">
    <property type="component" value="Chromosome"/>
</dbReference>
<name>A0A0S2FA72_LYSAN</name>
<protein>
    <submittedName>
        <fullName evidence="1">Uncharacterized protein</fullName>
    </submittedName>
</protein>